<name>A0A4R7KSC0_9CLOT</name>
<dbReference type="SMART" id="SM00228">
    <property type="entry name" value="PDZ"/>
    <property type="match status" value="1"/>
</dbReference>
<evidence type="ECO:0000256" key="5">
    <source>
        <dbReference type="ARBA" id="ARBA00022692"/>
    </source>
</evidence>
<evidence type="ECO:0000256" key="4">
    <source>
        <dbReference type="ARBA" id="ARBA00022670"/>
    </source>
</evidence>
<comment type="similarity">
    <text evidence="3 11">Belongs to the peptidase M50B family.</text>
</comment>
<keyword evidence="4 13" id="KW-0645">Protease</keyword>
<keyword evidence="7 11" id="KW-0862">Zinc</keyword>
<evidence type="ECO:0000256" key="7">
    <source>
        <dbReference type="ARBA" id="ARBA00022833"/>
    </source>
</evidence>
<dbReference type="PANTHER" id="PTHR42837">
    <property type="entry name" value="REGULATOR OF SIGMA-E PROTEASE RSEP"/>
    <property type="match status" value="1"/>
</dbReference>
<dbReference type="InterPro" id="IPR001478">
    <property type="entry name" value="PDZ"/>
</dbReference>
<keyword evidence="8 11" id="KW-1133">Transmembrane helix</keyword>
<dbReference type="GO" id="GO:0006508">
    <property type="term" value="P:proteolysis"/>
    <property type="evidence" value="ECO:0007669"/>
    <property type="project" value="UniProtKB-KW"/>
</dbReference>
<dbReference type="GO" id="GO:0016020">
    <property type="term" value="C:membrane"/>
    <property type="evidence" value="ECO:0007669"/>
    <property type="project" value="UniProtKB-SubCell"/>
</dbReference>
<dbReference type="GO" id="GO:0004222">
    <property type="term" value="F:metalloendopeptidase activity"/>
    <property type="evidence" value="ECO:0007669"/>
    <property type="project" value="InterPro"/>
</dbReference>
<dbReference type="Gene3D" id="2.30.42.10">
    <property type="match status" value="1"/>
</dbReference>
<dbReference type="SUPFAM" id="SSF50156">
    <property type="entry name" value="PDZ domain-like"/>
    <property type="match status" value="1"/>
</dbReference>
<dbReference type="InterPro" id="IPR041489">
    <property type="entry name" value="PDZ_6"/>
</dbReference>
<keyword evidence="6 11" id="KW-0378">Hydrolase</keyword>
<proteinExistence type="inferred from homology"/>
<sequence>MVTLLASLFVFGLLIASHELGHFIVAKLSGVKVLEFSLGMGPKFVGFRRNETDYSIRILPIGGYVKMLGEEGESSDPRAFCNQSPWKRMPIIVAGAFMNFLIAIILFSISFTNTGFEKPVVSEVQPNSPAYNAGIKENDKILKVDDKKISTWPEFVMYVQENGNRPLNIWVDRNGNITSFKVNPMLDKESGKYKIGIYGTLVESGNFLESLKQSLIETTSSIKLMWEWLGRAFTGKASLKDVGGPVAIVQMSGQAARLGISTLLYFAGFLSINLGVINLLPFPALDGGWVIILLIEGITGRKIDENKIGFVNMIGFTLLMILAAVVIVKDFMTIM</sequence>
<dbReference type="CDD" id="cd06163">
    <property type="entry name" value="S2P-M50_PDZ_RseP-like"/>
    <property type="match status" value="1"/>
</dbReference>
<reference evidence="13 14" key="1">
    <citation type="submission" date="2019-03" db="EMBL/GenBank/DDBJ databases">
        <title>Genomic Encyclopedia of Type Strains, Phase IV (KMG-IV): sequencing the most valuable type-strain genomes for metagenomic binning, comparative biology and taxonomic classification.</title>
        <authorList>
            <person name="Goeker M."/>
        </authorList>
    </citation>
    <scope>NUCLEOTIDE SEQUENCE [LARGE SCALE GENOMIC DNA]</scope>
    <source>
        <strain evidence="13 14">DSM 24455</strain>
    </source>
</reference>
<dbReference type="InterPro" id="IPR008915">
    <property type="entry name" value="Peptidase_M50"/>
</dbReference>
<dbReference type="InterPro" id="IPR036034">
    <property type="entry name" value="PDZ_sf"/>
</dbReference>
<protein>
    <recommendedName>
        <fullName evidence="11">Zinc metalloprotease</fullName>
        <ecNumber evidence="11">3.4.24.-</ecNumber>
    </recommendedName>
</protein>
<comment type="caution">
    <text evidence="13">The sequence shown here is derived from an EMBL/GenBank/DDBJ whole genome shotgun (WGS) entry which is preliminary data.</text>
</comment>
<keyword evidence="9 11" id="KW-0482">Metalloprotease</keyword>
<keyword evidence="11" id="KW-0479">Metal-binding</keyword>
<comment type="subcellular location">
    <subcellularLocation>
        <location evidence="2">Membrane</location>
        <topology evidence="2">Multi-pass membrane protein</topology>
    </subcellularLocation>
</comment>
<dbReference type="GO" id="GO:0046872">
    <property type="term" value="F:metal ion binding"/>
    <property type="evidence" value="ECO:0007669"/>
    <property type="project" value="UniProtKB-KW"/>
</dbReference>
<keyword evidence="14" id="KW-1185">Reference proteome</keyword>
<dbReference type="AlphaFoldDB" id="A0A4R7KSC0"/>
<evidence type="ECO:0000256" key="6">
    <source>
        <dbReference type="ARBA" id="ARBA00022801"/>
    </source>
</evidence>
<comment type="cofactor">
    <cofactor evidence="1 11">
        <name>Zn(2+)</name>
        <dbReference type="ChEBI" id="CHEBI:29105"/>
    </cofactor>
</comment>
<feature type="domain" description="PDZ" evidence="12">
    <location>
        <begin position="103"/>
        <end position="175"/>
    </location>
</feature>
<evidence type="ECO:0000256" key="3">
    <source>
        <dbReference type="ARBA" id="ARBA00007931"/>
    </source>
</evidence>
<feature type="transmembrane region" description="Helical" evidence="11">
    <location>
        <begin position="255"/>
        <end position="274"/>
    </location>
</feature>
<evidence type="ECO:0000256" key="10">
    <source>
        <dbReference type="ARBA" id="ARBA00023136"/>
    </source>
</evidence>
<dbReference type="NCBIfam" id="TIGR00054">
    <property type="entry name" value="RIP metalloprotease RseP"/>
    <property type="match status" value="1"/>
</dbReference>
<dbReference type="InterPro" id="IPR004387">
    <property type="entry name" value="Pept_M50_Zn"/>
</dbReference>
<evidence type="ECO:0000256" key="8">
    <source>
        <dbReference type="ARBA" id="ARBA00022989"/>
    </source>
</evidence>
<dbReference type="CDD" id="cd23081">
    <property type="entry name" value="cpPDZ_EcRseP-like"/>
    <property type="match status" value="1"/>
</dbReference>
<accession>A0A4R7KSC0</accession>
<evidence type="ECO:0000259" key="12">
    <source>
        <dbReference type="SMART" id="SM00228"/>
    </source>
</evidence>
<evidence type="ECO:0000256" key="11">
    <source>
        <dbReference type="RuleBase" id="RU362031"/>
    </source>
</evidence>
<evidence type="ECO:0000256" key="2">
    <source>
        <dbReference type="ARBA" id="ARBA00004141"/>
    </source>
</evidence>
<gene>
    <name evidence="13" type="ORF">EDD71_10658</name>
</gene>
<dbReference type="Pfam" id="PF17820">
    <property type="entry name" value="PDZ_6"/>
    <property type="match status" value="1"/>
</dbReference>
<organism evidence="13 14">
    <name type="scientific">Fonticella tunisiensis</name>
    <dbReference type="NCBI Taxonomy" id="1096341"/>
    <lineage>
        <taxon>Bacteria</taxon>
        <taxon>Bacillati</taxon>
        <taxon>Bacillota</taxon>
        <taxon>Clostridia</taxon>
        <taxon>Eubacteriales</taxon>
        <taxon>Clostridiaceae</taxon>
        <taxon>Fonticella</taxon>
    </lineage>
</organism>
<evidence type="ECO:0000313" key="13">
    <source>
        <dbReference type="EMBL" id="TDT61574.1"/>
    </source>
</evidence>
<dbReference type="PANTHER" id="PTHR42837:SF2">
    <property type="entry name" value="MEMBRANE METALLOPROTEASE ARASP2, CHLOROPLASTIC-RELATED"/>
    <property type="match status" value="1"/>
</dbReference>
<dbReference type="EMBL" id="SOAZ01000006">
    <property type="protein sequence ID" value="TDT61574.1"/>
    <property type="molecule type" value="Genomic_DNA"/>
</dbReference>
<feature type="transmembrane region" description="Helical" evidence="11">
    <location>
        <begin position="89"/>
        <end position="109"/>
    </location>
</feature>
<keyword evidence="5 11" id="KW-0812">Transmembrane</keyword>
<evidence type="ECO:0000313" key="14">
    <source>
        <dbReference type="Proteomes" id="UP000295325"/>
    </source>
</evidence>
<dbReference type="Pfam" id="PF02163">
    <property type="entry name" value="Peptidase_M50"/>
    <property type="match status" value="1"/>
</dbReference>
<evidence type="ECO:0000256" key="9">
    <source>
        <dbReference type="ARBA" id="ARBA00023049"/>
    </source>
</evidence>
<evidence type="ECO:0000256" key="1">
    <source>
        <dbReference type="ARBA" id="ARBA00001947"/>
    </source>
</evidence>
<dbReference type="Proteomes" id="UP000295325">
    <property type="component" value="Unassembled WGS sequence"/>
</dbReference>
<keyword evidence="10 11" id="KW-0472">Membrane</keyword>
<dbReference type="EC" id="3.4.24.-" evidence="11"/>
<feature type="transmembrane region" description="Helical" evidence="11">
    <location>
        <begin position="310"/>
        <end position="328"/>
    </location>
</feature>